<dbReference type="SUPFAM" id="SSF48452">
    <property type="entry name" value="TPR-like"/>
    <property type="match status" value="1"/>
</dbReference>
<evidence type="ECO:0000256" key="3">
    <source>
        <dbReference type="PROSITE-ProRule" id="PRU00339"/>
    </source>
</evidence>
<dbReference type="GO" id="GO:0016020">
    <property type="term" value="C:membrane"/>
    <property type="evidence" value="ECO:0007669"/>
    <property type="project" value="TreeGrafter"/>
</dbReference>
<organism evidence="5 6">
    <name type="scientific">Naematelia encephala</name>
    <dbReference type="NCBI Taxonomy" id="71784"/>
    <lineage>
        <taxon>Eukaryota</taxon>
        <taxon>Fungi</taxon>
        <taxon>Dikarya</taxon>
        <taxon>Basidiomycota</taxon>
        <taxon>Agaricomycotina</taxon>
        <taxon>Tremellomycetes</taxon>
        <taxon>Tremellales</taxon>
        <taxon>Naemateliaceae</taxon>
        <taxon>Naematelia</taxon>
    </lineage>
</organism>
<dbReference type="InParanoid" id="A0A1Y2BE09"/>
<dbReference type="InterPro" id="IPR011990">
    <property type="entry name" value="TPR-like_helical_dom_sf"/>
</dbReference>
<accession>A0A1Y2BE09</accession>
<dbReference type="OrthoDB" id="2335338at2759"/>
<dbReference type="InterPro" id="IPR019734">
    <property type="entry name" value="TPR_rpt"/>
</dbReference>
<dbReference type="GO" id="GO:0060090">
    <property type="term" value="F:molecular adaptor activity"/>
    <property type="evidence" value="ECO:0007669"/>
    <property type="project" value="TreeGrafter"/>
</dbReference>
<feature type="compositionally biased region" description="Low complexity" evidence="4">
    <location>
        <begin position="11"/>
        <end position="41"/>
    </location>
</feature>
<name>A0A1Y2BE09_9TREE</name>
<dbReference type="GO" id="GO:0006620">
    <property type="term" value="P:post-translational protein targeting to endoplasmic reticulum membrane"/>
    <property type="evidence" value="ECO:0007669"/>
    <property type="project" value="TreeGrafter"/>
</dbReference>
<evidence type="ECO:0000313" key="5">
    <source>
        <dbReference type="EMBL" id="ORY32780.1"/>
    </source>
</evidence>
<evidence type="ECO:0008006" key="7">
    <source>
        <dbReference type="Google" id="ProtNLM"/>
    </source>
</evidence>
<dbReference type="AlphaFoldDB" id="A0A1Y2BE09"/>
<feature type="repeat" description="TPR" evidence="3">
    <location>
        <begin position="48"/>
        <end position="81"/>
    </location>
</feature>
<keyword evidence="2 3" id="KW-0802">TPR repeat</keyword>
<proteinExistence type="predicted"/>
<dbReference type="GO" id="GO:0072380">
    <property type="term" value="C:TRC complex"/>
    <property type="evidence" value="ECO:0007669"/>
    <property type="project" value="TreeGrafter"/>
</dbReference>
<evidence type="ECO:0000256" key="4">
    <source>
        <dbReference type="SAM" id="MobiDB-lite"/>
    </source>
</evidence>
<dbReference type="PANTHER" id="PTHR45831:SF2">
    <property type="entry name" value="LD24721P"/>
    <property type="match status" value="1"/>
</dbReference>
<comment type="caution">
    <text evidence="5">The sequence shown here is derived from an EMBL/GenBank/DDBJ whole genome shotgun (WGS) entry which is preliminary data.</text>
</comment>
<keyword evidence="6" id="KW-1185">Reference proteome</keyword>
<dbReference type="InterPro" id="IPR013105">
    <property type="entry name" value="TPR_2"/>
</dbReference>
<dbReference type="Proteomes" id="UP000193986">
    <property type="component" value="Unassembled WGS sequence"/>
</dbReference>
<dbReference type="Gene3D" id="1.25.40.10">
    <property type="entry name" value="Tetratricopeptide repeat domain"/>
    <property type="match status" value="1"/>
</dbReference>
<feature type="region of interest" description="Disordered" evidence="4">
    <location>
        <begin position="1"/>
        <end position="48"/>
    </location>
</feature>
<dbReference type="PANTHER" id="PTHR45831">
    <property type="entry name" value="LD24721P"/>
    <property type="match status" value="1"/>
</dbReference>
<dbReference type="EMBL" id="MCFC01000008">
    <property type="protein sequence ID" value="ORY32780.1"/>
    <property type="molecule type" value="Genomic_DNA"/>
</dbReference>
<dbReference type="InterPro" id="IPR047150">
    <property type="entry name" value="SGT"/>
</dbReference>
<keyword evidence="1" id="KW-0677">Repeat</keyword>
<dbReference type="PROSITE" id="PS50005">
    <property type="entry name" value="TPR"/>
    <property type="match status" value="1"/>
</dbReference>
<evidence type="ECO:0000313" key="6">
    <source>
        <dbReference type="Proteomes" id="UP000193986"/>
    </source>
</evidence>
<reference evidence="5 6" key="1">
    <citation type="submission" date="2016-07" db="EMBL/GenBank/DDBJ databases">
        <title>Pervasive Adenine N6-methylation of Active Genes in Fungi.</title>
        <authorList>
            <consortium name="DOE Joint Genome Institute"/>
            <person name="Mondo S.J."/>
            <person name="Dannebaum R.O."/>
            <person name="Kuo R.C."/>
            <person name="Labutti K."/>
            <person name="Haridas S."/>
            <person name="Kuo A."/>
            <person name="Salamov A."/>
            <person name="Ahrendt S.R."/>
            <person name="Lipzen A."/>
            <person name="Sullivan W."/>
            <person name="Andreopoulos W.B."/>
            <person name="Clum A."/>
            <person name="Lindquist E."/>
            <person name="Daum C."/>
            <person name="Ramamoorthy G.K."/>
            <person name="Gryganskyi A."/>
            <person name="Culley D."/>
            <person name="Magnuson J.K."/>
            <person name="James T.Y."/>
            <person name="O'Malley M.A."/>
            <person name="Stajich J.E."/>
            <person name="Spatafora J.W."/>
            <person name="Visel A."/>
            <person name="Grigoriev I.V."/>
        </authorList>
    </citation>
    <scope>NUCLEOTIDE SEQUENCE [LARGE SCALE GENOMIC DNA]</scope>
    <source>
        <strain evidence="5 6">68-887.2</strain>
    </source>
</reference>
<gene>
    <name evidence="5" type="ORF">BCR39DRAFT_349959</name>
</gene>
<sequence>MVDLFNKTKAKSSTTTHSSGPSSTSTIPAAAAAATSASGPSEADKQAAEALKAKGNALMGQKLYDSAIEQYTEAIKLDANPVYYSNRAAAWGGLGEHEKAAEDAERALEIDPKFSKAYSRLG</sequence>
<dbReference type="STRING" id="71784.A0A1Y2BE09"/>
<protein>
    <recommendedName>
        <fullName evidence="7">TPR-like protein</fullName>
    </recommendedName>
</protein>
<evidence type="ECO:0000256" key="2">
    <source>
        <dbReference type="ARBA" id="ARBA00022803"/>
    </source>
</evidence>
<dbReference type="SMART" id="SM00028">
    <property type="entry name" value="TPR"/>
    <property type="match status" value="2"/>
</dbReference>
<dbReference type="Pfam" id="PF07719">
    <property type="entry name" value="TPR_2"/>
    <property type="match status" value="1"/>
</dbReference>
<evidence type="ECO:0000256" key="1">
    <source>
        <dbReference type="ARBA" id="ARBA00022737"/>
    </source>
</evidence>
<dbReference type="Pfam" id="PF00515">
    <property type="entry name" value="TPR_1"/>
    <property type="match status" value="1"/>
</dbReference>